<keyword evidence="1" id="KW-0812">Transmembrane</keyword>
<protein>
    <submittedName>
        <fullName evidence="2">Uncharacterized protein</fullName>
    </submittedName>
</protein>
<keyword evidence="1" id="KW-0472">Membrane</keyword>
<proteinExistence type="predicted"/>
<dbReference type="RefSeq" id="WP_270045343.1">
    <property type="nucleotide sequence ID" value="NZ_JAPDOD010000058.1"/>
</dbReference>
<dbReference type="Proteomes" id="UP001149140">
    <property type="component" value="Unassembled WGS sequence"/>
</dbReference>
<evidence type="ECO:0000313" key="3">
    <source>
        <dbReference type="Proteomes" id="UP001149140"/>
    </source>
</evidence>
<dbReference type="EMBL" id="JAPDOD010000058">
    <property type="protein sequence ID" value="MDA0166083.1"/>
    <property type="molecule type" value="Genomic_DNA"/>
</dbReference>
<comment type="caution">
    <text evidence="2">The sequence shown here is derived from an EMBL/GenBank/DDBJ whole genome shotgun (WGS) entry which is preliminary data.</text>
</comment>
<dbReference type="AlphaFoldDB" id="A0A9X3N2Y0"/>
<keyword evidence="3" id="KW-1185">Reference proteome</keyword>
<feature type="transmembrane region" description="Helical" evidence="1">
    <location>
        <begin position="7"/>
        <end position="28"/>
    </location>
</feature>
<feature type="transmembrane region" description="Helical" evidence="1">
    <location>
        <begin position="65"/>
        <end position="86"/>
    </location>
</feature>
<organism evidence="2 3">
    <name type="scientific">Solirubrobacter ginsenosidimutans</name>
    <dbReference type="NCBI Taxonomy" id="490573"/>
    <lineage>
        <taxon>Bacteria</taxon>
        <taxon>Bacillati</taxon>
        <taxon>Actinomycetota</taxon>
        <taxon>Thermoleophilia</taxon>
        <taxon>Solirubrobacterales</taxon>
        <taxon>Solirubrobacteraceae</taxon>
        <taxon>Solirubrobacter</taxon>
    </lineage>
</organism>
<sequence length="90" mass="9502">MSQLSKAIELVGTAVALVLLAGIVLVLLKANRANDIVEAVRDAANWLAGPFNGMFELSSARRSLAVNWGIAAVVYYGASRVLAGFVSRRA</sequence>
<name>A0A9X3N2Y0_9ACTN</name>
<evidence type="ECO:0000313" key="2">
    <source>
        <dbReference type="EMBL" id="MDA0166083.1"/>
    </source>
</evidence>
<gene>
    <name evidence="2" type="ORF">OM076_37815</name>
</gene>
<evidence type="ECO:0000256" key="1">
    <source>
        <dbReference type="SAM" id="Phobius"/>
    </source>
</evidence>
<accession>A0A9X3N2Y0</accession>
<keyword evidence="1" id="KW-1133">Transmembrane helix</keyword>
<reference evidence="2" key="1">
    <citation type="submission" date="2022-10" db="EMBL/GenBank/DDBJ databases">
        <title>The WGS of Solirubrobacter ginsenosidimutans DSM 21036.</title>
        <authorList>
            <person name="Jiang Z."/>
        </authorList>
    </citation>
    <scope>NUCLEOTIDE SEQUENCE</scope>
    <source>
        <strain evidence="2">DSM 21036</strain>
    </source>
</reference>